<dbReference type="Pfam" id="PF20720">
    <property type="entry name" value="nSTAND3"/>
    <property type="match status" value="1"/>
</dbReference>
<dbReference type="EMBL" id="JACVXB010000007">
    <property type="protein sequence ID" value="MBD0833359.1"/>
    <property type="molecule type" value="Genomic_DNA"/>
</dbReference>
<keyword evidence="2" id="KW-0067">ATP-binding</keyword>
<name>A0A8J6Q3A9_9FLAO</name>
<dbReference type="InterPro" id="IPR027417">
    <property type="entry name" value="P-loop_NTPase"/>
</dbReference>
<gene>
    <name evidence="2" type="ORF">ICJ83_14580</name>
</gene>
<sequence>MTNYDFSTLNSLDFEKLACDLLNHEYKQNSLYAFFRSFKPGKDLGIDLLHSTIENEYDIVVQVKHYVKTSYSTLKSDLIKKEKPKVDKLKPRLYILVTSSELNPQQKKEIKEIFHPYIPSLNEIYGRDDLNGILRLNSAIEENHFKLWFSSFVVLNKILNYKFDGRRKEFTENVLKNKLRLFVVTRDFYLAKNTLEKNKFLILTGEPGVGKTTLSDMLIYNYIKNDYEVNIVYESIKEIEDTLRLDDSKQIFYFDDFLGHTYAEIYKSKSAESMLIKIINRIENSKNKLLILNTRKFILASFLEDSERLREFNPLRAEAKVELLSYSYGAKRRMLDNHLLESGLNEEQLRVIKELAPFICNHSNFMPRIIEFFTGSKVLKLLPKDYESFIKDNLKNPKQIWNHAYSNQITDYDRFLLNTLFSFGREVENLVLERAYNRRIKFEVENNNFKKPIDSFKASLRKLKDGFINISTTREVRIGFINPSLEDFLNYYIRENEVEIERILSSSILIEQWYNFYKPYKNAKDDLNSDLLEIFIKFLVTVINQNESEEDIFLVIVFYSYFFEKISLEYFTKLLNKIKTWQFLKNNILSHHYSMKLLFDLKSDKKLSVLISNLPNEFFLNTLLNLDNIDDIIELNRMLLKHYEVDLFKSLKVENCVLSLSVLKKEIIKIFERELSHAYERLMEATEKNTHIEIIQRINDNYDYIKVNLFNDFFINYDFLCSPDWNRIFENNLIEQEVRGYKISNVDFDPDVYDINLEVYEDYDKDYQYELPNPEISDRVFDIGHDDTLPF</sequence>
<evidence type="ECO:0000313" key="2">
    <source>
        <dbReference type="EMBL" id="MBD0833359.1"/>
    </source>
</evidence>
<organism evidence="2 3">
    <name type="scientific">Aestuariibaculum sediminum</name>
    <dbReference type="NCBI Taxonomy" id="2770637"/>
    <lineage>
        <taxon>Bacteria</taxon>
        <taxon>Pseudomonadati</taxon>
        <taxon>Bacteroidota</taxon>
        <taxon>Flavobacteriia</taxon>
        <taxon>Flavobacteriales</taxon>
        <taxon>Flavobacteriaceae</taxon>
    </lineage>
</organism>
<comment type="caution">
    <text evidence="2">The sequence shown here is derived from an EMBL/GenBank/DDBJ whole genome shotgun (WGS) entry which is preliminary data.</text>
</comment>
<feature type="domain" description="Novel STAND NTPase 3" evidence="1">
    <location>
        <begin position="182"/>
        <end position="339"/>
    </location>
</feature>
<dbReference type="RefSeq" id="WP_188231138.1">
    <property type="nucleotide sequence ID" value="NZ_JACVXB010000007.1"/>
</dbReference>
<dbReference type="GO" id="GO:0005524">
    <property type="term" value="F:ATP binding"/>
    <property type="evidence" value="ECO:0007669"/>
    <property type="project" value="UniProtKB-KW"/>
</dbReference>
<accession>A0A8J6Q3A9</accession>
<protein>
    <submittedName>
        <fullName evidence="2">ATP-binding protein</fullName>
    </submittedName>
</protein>
<dbReference type="Proteomes" id="UP000600588">
    <property type="component" value="Unassembled WGS sequence"/>
</dbReference>
<dbReference type="Gene3D" id="3.40.50.300">
    <property type="entry name" value="P-loop containing nucleotide triphosphate hydrolases"/>
    <property type="match status" value="1"/>
</dbReference>
<reference evidence="2 3" key="1">
    <citation type="submission" date="2020-09" db="EMBL/GenBank/DDBJ databases">
        <title>TT11 complete genome.</title>
        <authorList>
            <person name="Wu Z."/>
        </authorList>
    </citation>
    <scope>NUCLEOTIDE SEQUENCE [LARGE SCALE GENOMIC DNA]</scope>
    <source>
        <strain evidence="2 3">TT11</strain>
    </source>
</reference>
<evidence type="ECO:0000259" key="1">
    <source>
        <dbReference type="Pfam" id="PF20720"/>
    </source>
</evidence>
<dbReference type="AlphaFoldDB" id="A0A8J6Q3A9"/>
<proteinExistence type="predicted"/>
<dbReference type="SUPFAM" id="SSF52540">
    <property type="entry name" value="P-loop containing nucleoside triphosphate hydrolases"/>
    <property type="match status" value="1"/>
</dbReference>
<evidence type="ECO:0000313" key="3">
    <source>
        <dbReference type="Proteomes" id="UP000600588"/>
    </source>
</evidence>
<dbReference type="InterPro" id="IPR049050">
    <property type="entry name" value="nSTAND3"/>
</dbReference>
<keyword evidence="2" id="KW-0547">Nucleotide-binding</keyword>
<keyword evidence="3" id="KW-1185">Reference proteome</keyword>